<dbReference type="Proteomes" id="UP001589613">
    <property type="component" value="Unassembled WGS sequence"/>
</dbReference>
<dbReference type="GO" id="GO:0034220">
    <property type="term" value="P:monoatomic ion transmembrane transport"/>
    <property type="evidence" value="ECO:0007669"/>
    <property type="project" value="UniProtKB-KW"/>
</dbReference>
<organism evidence="3 4">
    <name type="scientific">Ornithinimicrobium kibberense</name>
    <dbReference type="NCBI Taxonomy" id="282060"/>
    <lineage>
        <taxon>Bacteria</taxon>
        <taxon>Bacillati</taxon>
        <taxon>Actinomycetota</taxon>
        <taxon>Actinomycetes</taxon>
        <taxon>Micrococcales</taxon>
        <taxon>Ornithinimicrobiaceae</taxon>
        <taxon>Ornithinimicrobium</taxon>
    </lineage>
</organism>
<evidence type="ECO:0000313" key="4">
    <source>
        <dbReference type="Proteomes" id="UP001589613"/>
    </source>
</evidence>
<proteinExistence type="predicted"/>
<keyword evidence="1" id="KW-0472">Membrane</keyword>
<evidence type="ECO:0000259" key="2">
    <source>
        <dbReference type="Pfam" id="PF07885"/>
    </source>
</evidence>
<keyword evidence="3" id="KW-0407">Ion channel</keyword>
<dbReference type="EMBL" id="JBHMAX010000036">
    <property type="protein sequence ID" value="MFB9733418.1"/>
    <property type="molecule type" value="Genomic_DNA"/>
</dbReference>
<keyword evidence="3" id="KW-0406">Ion transport</keyword>
<sequence>MMPVVLTVTGGVLVLAGLQDMFRTLLHPTGQGKLSSAVLAGLWRLSRATKHRIGVVGPSAMLMVLLVWVLLQVCGWALVCLPHIPEGFTYSSGIDPGQYSDVVEVLYISAVNLTTLGYGDVVATDPWIRAVSPLEALTGFALLTAGLTWFTQVYAPLSRRRALALQLKGLADTGYADSLHDTDPVAVTRVLDTLGADVGMVVVDFAQHSEGFYFRESRPELSLAHQARYLLRLQAAAMQASEPAVRSSGGRLFVAVQQLSTALDEGFIHLGAEPARVLAAYAAQHDPQGCA</sequence>
<dbReference type="Pfam" id="PF07885">
    <property type="entry name" value="Ion_trans_2"/>
    <property type="match status" value="1"/>
</dbReference>
<feature type="transmembrane region" description="Helical" evidence="1">
    <location>
        <begin position="60"/>
        <end position="81"/>
    </location>
</feature>
<keyword evidence="4" id="KW-1185">Reference proteome</keyword>
<evidence type="ECO:0000313" key="3">
    <source>
        <dbReference type="EMBL" id="MFB9733418.1"/>
    </source>
</evidence>
<dbReference type="RefSeq" id="WP_238330505.1">
    <property type="nucleotide sequence ID" value="NZ_JBHMAX010000036.1"/>
</dbReference>
<feature type="transmembrane region" description="Helical" evidence="1">
    <location>
        <begin position="139"/>
        <end position="157"/>
    </location>
</feature>
<dbReference type="Gene3D" id="1.10.287.70">
    <property type="match status" value="1"/>
</dbReference>
<accession>A0ABV5V6G3</accession>
<keyword evidence="1" id="KW-0812">Transmembrane</keyword>
<comment type="caution">
    <text evidence="3">The sequence shown here is derived from an EMBL/GenBank/DDBJ whole genome shotgun (WGS) entry which is preliminary data.</text>
</comment>
<protein>
    <submittedName>
        <fullName evidence="3">Potassium channel family protein</fullName>
    </submittedName>
</protein>
<dbReference type="InterPro" id="IPR013099">
    <property type="entry name" value="K_chnl_dom"/>
</dbReference>
<reference evidence="3 4" key="1">
    <citation type="submission" date="2024-09" db="EMBL/GenBank/DDBJ databases">
        <authorList>
            <person name="Sun Q."/>
            <person name="Mori K."/>
        </authorList>
    </citation>
    <scope>NUCLEOTIDE SEQUENCE [LARGE SCALE GENOMIC DNA]</scope>
    <source>
        <strain evidence="3 4">JCM 12763</strain>
    </source>
</reference>
<evidence type="ECO:0000256" key="1">
    <source>
        <dbReference type="SAM" id="Phobius"/>
    </source>
</evidence>
<dbReference type="SUPFAM" id="SSF81324">
    <property type="entry name" value="Voltage-gated potassium channels"/>
    <property type="match status" value="1"/>
</dbReference>
<keyword evidence="3" id="KW-0813">Transport</keyword>
<keyword evidence="1" id="KW-1133">Transmembrane helix</keyword>
<name>A0ABV5V6G3_9MICO</name>
<gene>
    <name evidence="3" type="ORF">ACFFN0_15320</name>
</gene>
<feature type="domain" description="Potassium channel" evidence="2">
    <location>
        <begin position="92"/>
        <end position="153"/>
    </location>
</feature>